<dbReference type="PANTHER" id="PTHR12110:SF48">
    <property type="entry name" value="BLL3656 PROTEIN"/>
    <property type="match status" value="1"/>
</dbReference>
<name>A0ABV8JQ27_9FLAO</name>
<dbReference type="EMBL" id="JBHSAW010000008">
    <property type="protein sequence ID" value="MFC4096464.1"/>
    <property type="molecule type" value="Genomic_DNA"/>
</dbReference>
<dbReference type="PANTHER" id="PTHR12110">
    <property type="entry name" value="HYDROXYPYRUVATE ISOMERASE"/>
    <property type="match status" value="1"/>
</dbReference>
<reference evidence="3" key="1">
    <citation type="journal article" date="2019" name="Int. J. Syst. Evol. Microbiol.">
        <title>The Global Catalogue of Microorganisms (GCM) 10K type strain sequencing project: providing services to taxonomists for standard genome sequencing and annotation.</title>
        <authorList>
            <consortium name="The Broad Institute Genomics Platform"/>
            <consortium name="The Broad Institute Genome Sequencing Center for Infectious Disease"/>
            <person name="Wu L."/>
            <person name="Ma J."/>
        </authorList>
    </citation>
    <scope>NUCLEOTIDE SEQUENCE [LARGE SCALE GENOMIC DNA]</scope>
    <source>
        <strain evidence="3">CECT 7477</strain>
    </source>
</reference>
<proteinExistence type="predicted"/>
<dbReference type="SUPFAM" id="SSF51658">
    <property type="entry name" value="Xylose isomerase-like"/>
    <property type="match status" value="1"/>
</dbReference>
<dbReference type="InterPro" id="IPR050312">
    <property type="entry name" value="IolE/XylAMocC-like"/>
</dbReference>
<dbReference type="InterPro" id="IPR013022">
    <property type="entry name" value="Xyl_isomerase-like_TIM-brl"/>
</dbReference>
<protein>
    <submittedName>
        <fullName evidence="2">Sugar phosphate isomerase/epimerase family protein</fullName>
    </submittedName>
</protein>
<gene>
    <name evidence="2" type="ORF">ACFOUT_11310</name>
</gene>
<evidence type="ECO:0000313" key="3">
    <source>
        <dbReference type="Proteomes" id="UP001595814"/>
    </source>
</evidence>
<evidence type="ECO:0000259" key="1">
    <source>
        <dbReference type="Pfam" id="PF01261"/>
    </source>
</evidence>
<accession>A0ABV8JQ27</accession>
<keyword evidence="2" id="KW-0413">Isomerase</keyword>
<sequence>MSTNINRRKALGSIALGATAAISNLSFTHLAFDKISLLEEKLPFRISMNCSTLLHYKLPADTQIDLIANAGFDGIEMWMSDIKTFLEKGGSTATLRSKLKEYNLVLENIIGFSKWCSDNAEERSKALAQLKDEMEITKELGGKFIATPVQGIEKIDPNKYDQYAERYAAILELGDETGVTPILELWGMGALHKISDCTQIAIATGHPKATMLLDFYHVHRGGNDWDTLDLINAGKLPVIHMNDYPATPAFNLLTDADRVLPGDGVCDFETIIPKLYQAGFRGGFSVELFNKTYWNTMDAPTLMKTCYEKTREVVTKALNGK</sequence>
<evidence type="ECO:0000313" key="2">
    <source>
        <dbReference type="EMBL" id="MFC4096464.1"/>
    </source>
</evidence>
<comment type="caution">
    <text evidence="2">The sequence shown here is derived from an EMBL/GenBank/DDBJ whole genome shotgun (WGS) entry which is preliminary data.</text>
</comment>
<organism evidence="2 3">
    <name type="scientific">Euzebyella saccharophila</name>
    <dbReference type="NCBI Taxonomy" id="679664"/>
    <lineage>
        <taxon>Bacteria</taxon>
        <taxon>Pseudomonadati</taxon>
        <taxon>Bacteroidota</taxon>
        <taxon>Flavobacteriia</taxon>
        <taxon>Flavobacteriales</taxon>
        <taxon>Flavobacteriaceae</taxon>
        <taxon>Euzebyella</taxon>
    </lineage>
</organism>
<feature type="domain" description="Xylose isomerase-like TIM barrel" evidence="1">
    <location>
        <begin position="64"/>
        <end position="295"/>
    </location>
</feature>
<dbReference type="Proteomes" id="UP001595814">
    <property type="component" value="Unassembled WGS sequence"/>
</dbReference>
<dbReference type="RefSeq" id="WP_192463519.1">
    <property type="nucleotide sequence ID" value="NZ_JACYFJ010000008.1"/>
</dbReference>
<dbReference type="InterPro" id="IPR036237">
    <property type="entry name" value="Xyl_isomerase-like_sf"/>
</dbReference>
<dbReference type="Pfam" id="PF01261">
    <property type="entry name" value="AP_endonuc_2"/>
    <property type="match status" value="1"/>
</dbReference>
<dbReference type="Gene3D" id="3.20.20.150">
    <property type="entry name" value="Divalent-metal-dependent TIM barrel enzymes"/>
    <property type="match status" value="1"/>
</dbReference>
<keyword evidence="3" id="KW-1185">Reference proteome</keyword>
<dbReference type="GO" id="GO:0016853">
    <property type="term" value="F:isomerase activity"/>
    <property type="evidence" value="ECO:0007669"/>
    <property type="project" value="UniProtKB-KW"/>
</dbReference>